<evidence type="ECO:0000313" key="3">
    <source>
        <dbReference type="Proteomes" id="UP000561726"/>
    </source>
</evidence>
<feature type="signal peptide" evidence="1">
    <location>
        <begin position="1"/>
        <end position="28"/>
    </location>
</feature>
<gene>
    <name evidence="2" type="ORF">BJ997_002702</name>
</gene>
<dbReference type="OrthoDB" id="9764271at2"/>
<name>A0A7W8ZXP3_9MICO</name>
<dbReference type="EMBL" id="JACHBQ010000001">
    <property type="protein sequence ID" value="MBB5642154.1"/>
    <property type="molecule type" value="Genomic_DNA"/>
</dbReference>
<reference evidence="2 3" key="1">
    <citation type="submission" date="2020-08" db="EMBL/GenBank/DDBJ databases">
        <title>Sequencing the genomes of 1000 actinobacteria strains.</title>
        <authorList>
            <person name="Klenk H.-P."/>
        </authorList>
    </citation>
    <scope>NUCLEOTIDE SEQUENCE [LARGE SCALE GENOMIC DNA]</scope>
    <source>
        <strain evidence="2 3">DSM 21065</strain>
    </source>
</reference>
<feature type="chain" id="PRO_5039276737" description="Hemagglutinin" evidence="1">
    <location>
        <begin position="29"/>
        <end position="762"/>
    </location>
</feature>
<evidence type="ECO:0000313" key="2">
    <source>
        <dbReference type="EMBL" id="MBB5642154.1"/>
    </source>
</evidence>
<accession>A0A7W8ZXP3</accession>
<evidence type="ECO:0008006" key="4">
    <source>
        <dbReference type="Google" id="ProtNLM"/>
    </source>
</evidence>
<dbReference type="AlphaFoldDB" id="A0A7W8ZXP3"/>
<dbReference type="Proteomes" id="UP000561726">
    <property type="component" value="Unassembled WGS sequence"/>
</dbReference>
<comment type="caution">
    <text evidence="2">The sequence shown here is derived from an EMBL/GenBank/DDBJ whole genome shotgun (WGS) entry which is preliminary data.</text>
</comment>
<organism evidence="2 3">
    <name type="scientific">Cryobacterium roopkundense</name>
    <dbReference type="NCBI Taxonomy" id="1001240"/>
    <lineage>
        <taxon>Bacteria</taxon>
        <taxon>Bacillati</taxon>
        <taxon>Actinomycetota</taxon>
        <taxon>Actinomycetes</taxon>
        <taxon>Micrococcales</taxon>
        <taxon>Microbacteriaceae</taxon>
        <taxon>Cryobacterium</taxon>
    </lineage>
</organism>
<evidence type="ECO:0000256" key="1">
    <source>
        <dbReference type="SAM" id="SignalP"/>
    </source>
</evidence>
<keyword evidence="1" id="KW-0732">Signal</keyword>
<protein>
    <recommendedName>
        <fullName evidence="4">Hemagglutinin</fullName>
    </recommendedName>
</protein>
<sequence>MKSRRFLGLLAIAGLLGSILTGVGPALQADAANAQDFNPGNIISDVQFFDGGAMDAGAVQGFLNSQVSGCQSGYVCLKDFRQDTPTRGAVANACSAYAGRASESAADIITRVGVACGISQKAMLVLLEKEQGIVSDSSPSARQYRSATGYGCPDTADCDSTYYGFFNQVYAAALQFNFYANNPTRWNHVPGRVNNVRYHPNAACGTGEVYIENQATAGLYNYTPYQPNPAALANLYGTGDGCSSYGNRNFWRIFSDWFGAPIASTSLLRSADSAQVYLVSETSKFPVRSLALMTAFAPLGQVGFVSQSYLNNFTTKHDAGRIFRSPGGRMFFHDAGIKLPFDSCAQVLDYGGSCNSDGYVQLTDKQVGAFQTGPLIGPVLATTAGHRYYITLGTKREILDDQSQVAAGIPLQQNVLTEAAVEELAFGSPIVRDSVLIRKRSTSDYAFFANGTRSPIGTAYAAALGLQNRVAGSLHATSHSKLTPSGTEFNGLVKADGVAGTWVLTAKGRARWDAAATQFGLPATRVSQAFLNSNALGGDISAGALLQDPSSKTVYVLMGNEIRPISSWEALLALSDTATPTIHPVTAGVIAAIPKGAVALTAGTLVRSPDNAAVFLVNGVTNRIPLSSFDFTTEAGLTGFTYEPAERINAYPLSNIPLTFGITCGDTRYVSSGGSLHKVAPAAHALYPFTFVALDSFTCNQLIVGSDATDFIRTPNGAIYQLVSGEKRPVTSMERFAQLSGGRSWLQVIPRFADMIPTGGIA</sequence>
<proteinExistence type="predicted"/>
<dbReference type="RefSeq" id="WP_152602143.1">
    <property type="nucleotide sequence ID" value="NZ_JACHBQ010000001.1"/>
</dbReference>